<dbReference type="OrthoDB" id="1102379at2759"/>
<dbReference type="Gene3D" id="1.10.10.60">
    <property type="entry name" value="Homeodomain-like"/>
    <property type="match status" value="1"/>
</dbReference>
<evidence type="ECO:0000256" key="6">
    <source>
        <dbReference type="SAM" id="MobiDB-lite"/>
    </source>
</evidence>
<evidence type="ECO:0000256" key="4">
    <source>
        <dbReference type="ARBA" id="ARBA00023163"/>
    </source>
</evidence>
<feature type="compositionally biased region" description="Basic residues" evidence="6">
    <location>
        <begin position="62"/>
        <end position="71"/>
    </location>
</feature>
<keyword evidence="2" id="KW-0805">Transcription regulation</keyword>
<feature type="compositionally biased region" description="Polar residues" evidence="6">
    <location>
        <begin position="392"/>
        <end position="407"/>
    </location>
</feature>
<evidence type="ECO:0000313" key="8">
    <source>
        <dbReference type="Proteomes" id="UP000886595"/>
    </source>
</evidence>
<dbReference type="GO" id="GO:0003700">
    <property type="term" value="F:DNA-binding transcription factor activity"/>
    <property type="evidence" value="ECO:0007669"/>
    <property type="project" value="InterPro"/>
</dbReference>
<sequence>MVVLDGRKVISADMNNEIEQETLSSGAVCLCKHPLNYKRNDTGGSKEIQRTNSTRNPDDGRSRRKATRKSQIKWTSSLENHFCEAIEHIGVHKVTPTKILKYMNLNYLTRTHVASKLQKYRKTRRAMISNIQSSSYINPQRSYNYKTSLSNNNLFNPQRGYGLGQSSHTMNNNAGFLGSVNYMNGRPTYSSQTGSNFCLGETALEEMGSMSRTSQESQAHKLGQYGTTSGVLGMDSNLNTGITDSNYAGIRIDEEGDLVNSTDNGNGSLDGVIIHGNSNANGSLGGMRDHGTGSGSLGVIQVHDTGNGNASLGENVSGMNWNFNNNNMSNHGSSTSRFPSALSSFLDNVDQSQNYLNAQTGGVAPVLENLRITNNHHSINEFSRDTVDSQFDHNQQQGNANGENSKAPTAYPLENLSNGNYNEETLNTVAANSEMYFPTAQNMNNTNQEYGVEDLKLPLSFDQDYDDDNFLKFLLEHDMN</sequence>
<dbReference type="EMBL" id="JAAMPC010000002">
    <property type="protein sequence ID" value="KAG2326895.1"/>
    <property type="molecule type" value="Genomic_DNA"/>
</dbReference>
<dbReference type="GO" id="GO:0000976">
    <property type="term" value="F:transcription cis-regulatory region binding"/>
    <property type="evidence" value="ECO:0007669"/>
    <property type="project" value="TreeGrafter"/>
</dbReference>
<feature type="region of interest" description="Disordered" evidence="6">
    <location>
        <begin position="392"/>
        <end position="420"/>
    </location>
</feature>
<evidence type="ECO:0008006" key="9">
    <source>
        <dbReference type="Google" id="ProtNLM"/>
    </source>
</evidence>
<evidence type="ECO:0000256" key="1">
    <source>
        <dbReference type="ARBA" id="ARBA00004123"/>
    </source>
</evidence>
<evidence type="ECO:0000256" key="2">
    <source>
        <dbReference type="ARBA" id="ARBA00023015"/>
    </source>
</evidence>
<dbReference type="InterPro" id="IPR009057">
    <property type="entry name" value="Homeodomain-like_sf"/>
</dbReference>
<keyword evidence="3" id="KW-0238">DNA-binding</keyword>
<accession>A0A8X7WDI3</accession>
<dbReference type="InterPro" id="IPR044825">
    <property type="entry name" value="GLK1/2-like"/>
</dbReference>
<organism evidence="7 8">
    <name type="scientific">Brassica carinata</name>
    <name type="common">Ethiopian mustard</name>
    <name type="synonym">Abyssinian cabbage</name>
    <dbReference type="NCBI Taxonomy" id="52824"/>
    <lineage>
        <taxon>Eukaryota</taxon>
        <taxon>Viridiplantae</taxon>
        <taxon>Streptophyta</taxon>
        <taxon>Embryophyta</taxon>
        <taxon>Tracheophyta</taxon>
        <taxon>Spermatophyta</taxon>
        <taxon>Magnoliopsida</taxon>
        <taxon>eudicotyledons</taxon>
        <taxon>Gunneridae</taxon>
        <taxon>Pentapetalae</taxon>
        <taxon>rosids</taxon>
        <taxon>malvids</taxon>
        <taxon>Brassicales</taxon>
        <taxon>Brassicaceae</taxon>
        <taxon>Brassiceae</taxon>
        <taxon>Brassica</taxon>
    </lineage>
</organism>
<dbReference type="PANTHER" id="PTHR31312">
    <property type="entry name" value="TRANSCRIPTION ACTIVATOR GLK1"/>
    <property type="match status" value="1"/>
</dbReference>
<comment type="caution">
    <text evidence="7">The sequence shown here is derived from an EMBL/GenBank/DDBJ whole genome shotgun (WGS) entry which is preliminary data.</text>
</comment>
<dbReference type="GO" id="GO:0005634">
    <property type="term" value="C:nucleus"/>
    <property type="evidence" value="ECO:0007669"/>
    <property type="project" value="UniProtKB-SubCell"/>
</dbReference>
<keyword evidence="8" id="KW-1185">Reference proteome</keyword>
<protein>
    <recommendedName>
        <fullName evidence="9">Myb-like domain-containing protein</fullName>
    </recommendedName>
</protein>
<gene>
    <name evidence="7" type="ORF">Bca52824_009623</name>
</gene>
<reference evidence="7 8" key="1">
    <citation type="submission" date="2020-02" db="EMBL/GenBank/DDBJ databases">
        <authorList>
            <person name="Ma Q."/>
            <person name="Huang Y."/>
            <person name="Song X."/>
            <person name="Pei D."/>
        </authorList>
    </citation>
    <scope>NUCLEOTIDE SEQUENCE [LARGE SCALE GENOMIC DNA]</scope>
    <source>
        <strain evidence="7">Sxm20200214</strain>
        <tissue evidence="7">Leaf</tissue>
    </source>
</reference>
<dbReference type="PANTHER" id="PTHR31312:SF4">
    <property type="entry name" value="TWO-COMPONENT RESPONSE REGULATOR-LIKE APRR2"/>
    <property type="match status" value="1"/>
</dbReference>
<dbReference type="AlphaFoldDB" id="A0A8X7WDI3"/>
<dbReference type="NCBIfam" id="TIGR01557">
    <property type="entry name" value="myb_SHAQKYF"/>
    <property type="match status" value="1"/>
</dbReference>
<keyword evidence="4" id="KW-0804">Transcription</keyword>
<dbReference type="GO" id="GO:0045893">
    <property type="term" value="P:positive regulation of DNA-templated transcription"/>
    <property type="evidence" value="ECO:0007669"/>
    <property type="project" value="InterPro"/>
</dbReference>
<name>A0A8X7WDI3_BRACI</name>
<evidence type="ECO:0000313" key="7">
    <source>
        <dbReference type="EMBL" id="KAG2326895.1"/>
    </source>
</evidence>
<dbReference type="Proteomes" id="UP000886595">
    <property type="component" value="Unassembled WGS sequence"/>
</dbReference>
<keyword evidence="5" id="KW-0539">Nucleus</keyword>
<feature type="region of interest" description="Disordered" evidence="6">
    <location>
        <begin position="40"/>
        <end position="71"/>
    </location>
</feature>
<dbReference type="InterPro" id="IPR006447">
    <property type="entry name" value="Myb_dom_plants"/>
</dbReference>
<proteinExistence type="predicted"/>
<evidence type="ECO:0000256" key="5">
    <source>
        <dbReference type="ARBA" id="ARBA00023242"/>
    </source>
</evidence>
<comment type="subcellular location">
    <subcellularLocation>
        <location evidence="1">Nucleus</location>
    </subcellularLocation>
</comment>
<evidence type="ECO:0000256" key="3">
    <source>
        <dbReference type="ARBA" id="ARBA00023125"/>
    </source>
</evidence>
<dbReference type="SUPFAM" id="SSF46689">
    <property type="entry name" value="Homeodomain-like"/>
    <property type="match status" value="1"/>
</dbReference>